<dbReference type="Proteomes" id="UP000239415">
    <property type="component" value="Unassembled WGS sequence"/>
</dbReference>
<evidence type="ECO:0000313" key="2">
    <source>
        <dbReference type="Proteomes" id="UP000239415"/>
    </source>
</evidence>
<organism evidence="1 2">
    <name type="scientific">Actinoplanes italicus</name>
    <dbReference type="NCBI Taxonomy" id="113567"/>
    <lineage>
        <taxon>Bacteria</taxon>
        <taxon>Bacillati</taxon>
        <taxon>Actinomycetota</taxon>
        <taxon>Actinomycetes</taxon>
        <taxon>Micromonosporales</taxon>
        <taxon>Micromonosporaceae</taxon>
        <taxon>Actinoplanes</taxon>
    </lineage>
</organism>
<comment type="caution">
    <text evidence="1">The sequence shown here is derived from an EMBL/GenBank/DDBJ whole genome shotgun (WGS) entry which is preliminary data.</text>
</comment>
<accession>A0A2T0K8M1</accession>
<name>A0A2T0K8M1_9ACTN</name>
<dbReference type="AlphaFoldDB" id="A0A2T0K8M1"/>
<keyword evidence="2" id="KW-1185">Reference proteome</keyword>
<protein>
    <submittedName>
        <fullName evidence="1">Uncharacterized protein</fullName>
    </submittedName>
</protein>
<reference evidence="1 2" key="1">
    <citation type="submission" date="2018-03" db="EMBL/GenBank/DDBJ databases">
        <title>Genomic Encyclopedia of Archaeal and Bacterial Type Strains, Phase II (KMG-II): from individual species to whole genera.</title>
        <authorList>
            <person name="Goeker M."/>
        </authorList>
    </citation>
    <scope>NUCLEOTIDE SEQUENCE [LARGE SCALE GENOMIC DNA]</scope>
    <source>
        <strain evidence="1 2">DSM 43146</strain>
    </source>
</reference>
<dbReference type="RefSeq" id="WP_106322366.1">
    <property type="nucleotide sequence ID" value="NZ_BOMO01000051.1"/>
</dbReference>
<sequence length="235" mass="24839">MDGGDMYFEWSDTDGDGIIDSQLVDADGDGQTDLQITDANLDGTADKLLMDHTGDGIADLLSERDAFGIEHVTVDADGDTLADAEFTDGPFPADPPPAEEALFVVDDAPPVFDTAAPTVAPVPAGLTGDTAALVGSINSQMADAGLIYDSAMNPGSVSGTDVNAAMERADNAARNAQSLAGYTYEDQVSNEIYKHDLEQQYLETAHTEATDAWIESENAISRADQAVWDSEQERS</sequence>
<gene>
    <name evidence="1" type="ORF">CLV67_110181</name>
</gene>
<proteinExistence type="predicted"/>
<dbReference type="EMBL" id="PVMZ01000010">
    <property type="protein sequence ID" value="PRX19429.1"/>
    <property type="molecule type" value="Genomic_DNA"/>
</dbReference>
<evidence type="ECO:0000313" key="1">
    <source>
        <dbReference type="EMBL" id="PRX19429.1"/>
    </source>
</evidence>